<dbReference type="Proteomes" id="UP000283513">
    <property type="component" value="Unassembled WGS sequence"/>
</dbReference>
<dbReference type="AlphaFoldDB" id="A0A173QWI3"/>
<evidence type="ECO:0000313" key="2">
    <source>
        <dbReference type="EMBL" id="CUM69931.1"/>
    </source>
</evidence>
<name>A0A173QWI3_9FIRM</name>
<reference evidence="2 4" key="1">
    <citation type="submission" date="2015-09" db="EMBL/GenBank/DDBJ databases">
        <authorList>
            <consortium name="Pathogen Informatics"/>
        </authorList>
    </citation>
    <scope>NUCLEOTIDE SEQUENCE [LARGE SCALE GENOMIC DNA]</scope>
    <source>
        <strain evidence="2 4">2789STDY5834960</strain>
    </source>
</reference>
<evidence type="ECO:0000313" key="5">
    <source>
        <dbReference type="Proteomes" id="UP000283513"/>
    </source>
</evidence>
<sequence>MHEVIKVYGKTILQAIILVGVMWLVFRGVTDENGNKGIVEIVSGHMDRQTENPADFETFYEESQKAPPHFETAITGYLKIGTYQMTDIIKAWDYAENELRIQLMKVISPDGTVLENKLDFQMPGVYEVSVMTEDHDNRVRYAVVNIPVNE</sequence>
<keyword evidence="1" id="KW-0812">Transmembrane</keyword>
<dbReference type="EMBL" id="QSHO01000005">
    <property type="protein sequence ID" value="RHC17823.1"/>
    <property type="molecule type" value="Genomic_DNA"/>
</dbReference>
<keyword evidence="1" id="KW-1133">Transmembrane helix</keyword>
<evidence type="ECO:0000256" key="1">
    <source>
        <dbReference type="SAM" id="Phobius"/>
    </source>
</evidence>
<dbReference type="PaxDb" id="166486-ERS852572_00025"/>
<dbReference type="Proteomes" id="UP000095350">
    <property type="component" value="Unassembled WGS sequence"/>
</dbReference>
<protein>
    <recommendedName>
        <fullName evidence="6">DUF5011 domain-containing protein</fullName>
    </recommendedName>
</protein>
<dbReference type="STRING" id="166486.ERS852572_00025"/>
<feature type="transmembrane region" description="Helical" evidence="1">
    <location>
        <begin position="7"/>
        <end position="26"/>
    </location>
</feature>
<dbReference type="EMBL" id="CYXZ01000001">
    <property type="protein sequence ID" value="CUM69931.1"/>
    <property type="molecule type" value="Genomic_DNA"/>
</dbReference>
<proteinExistence type="predicted"/>
<keyword evidence="1" id="KW-0472">Membrane</keyword>
<reference evidence="3 5" key="2">
    <citation type="submission" date="2018-08" db="EMBL/GenBank/DDBJ databases">
        <title>A genome reference for cultivated species of the human gut microbiota.</title>
        <authorList>
            <person name="Zou Y."/>
            <person name="Xue W."/>
            <person name="Luo G."/>
        </authorList>
    </citation>
    <scope>NUCLEOTIDE SEQUENCE [LARGE SCALE GENOMIC DNA]</scope>
    <source>
        <strain evidence="3 5">AM37-1AC</strain>
    </source>
</reference>
<evidence type="ECO:0000313" key="3">
    <source>
        <dbReference type="EMBL" id="RHC17823.1"/>
    </source>
</evidence>
<accession>A0A173QWI3</accession>
<evidence type="ECO:0000313" key="4">
    <source>
        <dbReference type="Proteomes" id="UP000095350"/>
    </source>
</evidence>
<dbReference type="OrthoDB" id="9902508at2"/>
<evidence type="ECO:0008006" key="6">
    <source>
        <dbReference type="Google" id="ProtNLM"/>
    </source>
</evidence>
<organism evidence="2 4">
    <name type="scientific">Roseburia intestinalis</name>
    <dbReference type="NCBI Taxonomy" id="166486"/>
    <lineage>
        <taxon>Bacteria</taxon>
        <taxon>Bacillati</taxon>
        <taxon>Bacillota</taxon>
        <taxon>Clostridia</taxon>
        <taxon>Lachnospirales</taxon>
        <taxon>Lachnospiraceae</taxon>
        <taxon>Roseburia</taxon>
    </lineage>
</organism>
<dbReference type="RefSeq" id="WP_055193026.1">
    <property type="nucleotide sequence ID" value="NZ_CABIYH010000001.1"/>
</dbReference>
<gene>
    <name evidence="3" type="ORF">DW856_06670</name>
    <name evidence="2" type="ORF">ERS852572_00025</name>
</gene>